<proteinExistence type="predicted"/>
<keyword evidence="2 5" id="KW-0812">Transmembrane</keyword>
<protein>
    <submittedName>
        <fullName evidence="7">Methylamine utilization protein MauE</fullName>
    </submittedName>
</protein>
<dbReference type="RefSeq" id="WP_141785109.1">
    <property type="nucleotide sequence ID" value="NZ_BAAAIK010000007.1"/>
</dbReference>
<evidence type="ECO:0000256" key="1">
    <source>
        <dbReference type="ARBA" id="ARBA00004141"/>
    </source>
</evidence>
<dbReference type="AlphaFoldDB" id="A0A542YSI9"/>
<feature type="transmembrane region" description="Helical" evidence="5">
    <location>
        <begin position="81"/>
        <end position="98"/>
    </location>
</feature>
<dbReference type="EMBL" id="VFOP01000001">
    <property type="protein sequence ID" value="TQL51063.1"/>
    <property type="molecule type" value="Genomic_DNA"/>
</dbReference>
<accession>A0A542YSI9</accession>
<dbReference type="InterPro" id="IPR009908">
    <property type="entry name" value="Methylamine_util_MauE"/>
</dbReference>
<evidence type="ECO:0000256" key="4">
    <source>
        <dbReference type="ARBA" id="ARBA00023136"/>
    </source>
</evidence>
<dbReference type="GO" id="GO:0016020">
    <property type="term" value="C:membrane"/>
    <property type="evidence" value="ECO:0007669"/>
    <property type="project" value="UniProtKB-SubCell"/>
</dbReference>
<comment type="caution">
    <text evidence="7">The sequence shown here is derived from an EMBL/GenBank/DDBJ whole genome shotgun (WGS) entry which is preliminary data.</text>
</comment>
<comment type="subcellular location">
    <subcellularLocation>
        <location evidence="1">Membrane</location>
        <topology evidence="1">Multi-pass membrane protein</topology>
    </subcellularLocation>
</comment>
<evidence type="ECO:0000256" key="5">
    <source>
        <dbReference type="SAM" id="Phobius"/>
    </source>
</evidence>
<feature type="transmembrane region" description="Helical" evidence="5">
    <location>
        <begin position="50"/>
        <end position="74"/>
    </location>
</feature>
<evidence type="ECO:0000313" key="8">
    <source>
        <dbReference type="Proteomes" id="UP000319516"/>
    </source>
</evidence>
<evidence type="ECO:0000313" key="7">
    <source>
        <dbReference type="EMBL" id="TQL51063.1"/>
    </source>
</evidence>
<dbReference type="Proteomes" id="UP000319516">
    <property type="component" value="Unassembled WGS sequence"/>
</dbReference>
<sequence length="166" mass="17479">MNRDRALGLVGLVARLLLGGVLLVAGWLKVRDLTGSAQSVVAYELFPYEISRMVGTMLPVLEIALGLLLILGLFTRVSAALGGLLMIVFIAGIVSAWARGLSIDCGCFGTGGPVTPGQEQYLPEILRDLGLAVAAGWLVVRPGTPWALDALLPQSTPSTSHTERIS</sequence>
<dbReference type="OrthoDB" id="5422529at2"/>
<dbReference type="GO" id="GO:0030416">
    <property type="term" value="P:methylamine metabolic process"/>
    <property type="evidence" value="ECO:0007669"/>
    <property type="project" value="InterPro"/>
</dbReference>
<keyword evidence="8" id="KW-1185">Reference proteome</keyword>
<gene>
    <name evidence="7" type="ORF">FB467_2196</name>
</gene>
<reference evidence="7 8" key="1">
    <citation type="submission" date="2019-06" db="EMBL/GenBank/DDBJ databases">
        <title>Sequencing the genomes of 1000 actinobacteria strains.</title>
        <authorList>
            <person name="Klenk H.-P."/>
        </authorList>
    </citation>
    <scope>NUCLEOTIDE SEQUENCE [LARGE SCALE GENOMIC DNA]</scope>
    <source>
        <strain evidence="7 8">DSM 12335</strain>
    </source>
</reference>
<feature type="transmembrane region" description="Helical" evidence="5">
    <location>
        <begin position="7"/>
        <end position="30"/>
    </location>
</feature>
<keyword evidence="3 5" id="KW-1133">Transmembrane helix</keyword>
<name>A0A542YSI9_9MICO</name>
<feature type="domain" description="Methylamine utilisation protein MauE" evidence="6">
    <location>
        <begin position="10"/>
        <end position="140"/>
    </location>
</feature>
<keyword evidence="4 5" id="KW-0472">Membrane</keyword>
<evidence type="ECO:0000256" key="2">
    <source>
        <dbReference type="ARBA" id="ARBA00022692"/>
    </source>
</evidence>
<organism evidence="7 8">
    <name type="scientific">Ornithinicoccus hortensis</name>
    <dbReference type="NCBI Taxonomy" id="82346"/>
    <lineage>
        <taxon>Bacteria</taxon>
        <taxon>Bacillati</taxon>
        <taxon>Actinomycetota</taxon>
        <taxon>Actinomycetes</taxon>
        <taxon>Micrococcales</taxon>
        <taxon>Intrasporangiaceae</taxon>
        <taxon>Ornithinicoccus</taxon>
    </lineage>
</organism>
<dbReference type="Pfam" id="PF07291">
    <property type="entry name" value="MauE"/>
    <property type="match status" value="1"/>
</dbReference>
<dbReference type="UniPathway" id="UPA00895"/>
<evidence type="ECO:0000259" key="6">
    <source>
        <dbReference type="Pfam" id="PF07291"/>
    </source>
</evidence>
<evidence type="ECO:0000256" key="3">
    <source>
        <dbReference type="ARBA" id="ARBA00022989"/>
    </source>
</evidence>